<evidence type="ECO:0000259" key="10">
    <source>
        <dbReference type="PROSITE" id="PS51278"/>
    </source>
</evidence>
<keyword evidence="5 9" id="KW-0067">ATP-binding</keyword>
<dbReference type="AlphaFoldDB" id="A0A562SJI2"/>
<evidence type="ECO:0000256" key="6">
    <source>
        <dbReference type="ARBA" id="ARBA00022962"/>
    </source>
</evidence>
<feature type="binding site" evidence="9">
    <location>
        <begin position="359"/>
        <end position="360"/>
    </location>
    <ligand>
        <name>ATP</name>
        <dbReference type="ChEBI" id="CHEBI:30616"/>
    </ligand>
</feature>
<dbReference type="EMBL" id="VLLE01000004">
    <property type="protein sequence ID" value="TWI81429.1"/>
    <property type="molecule type" value="Genomic_DNA"/>
</dbReference>
<evidence type="ECO:0000256" key="1">
    <source>
        <dbReference type="ARBA" id="ARBA00005187"/>
    </source>
</evidence>
<dbReference type="Gene3D" id="3.40.50.620">
    <property type="entry name" value="HUPs"/>
    <property type="match status" value="2"/>
</dbReference>
<dbReference type="Gene3D" id="3.60.20.10">
    <property type="entry name" value="Glutamine Phosphoribosylpyrophosphate, subunit 1, domain 1"/>
    <property type="match status" value="1"/>
</dbReference>
<keyword evidence="8" id="KW-0061">Asparagine biosynthesis</keyword>
<feature type="active site" description="For GATase activity" evidence="8">
    <location>
        <position position="2"/>
    </location>
</feature>
<comment type="pathway">
    <text evidence="1">Amino-acid biosynthesis; L-asparagine biosynthesis; L-asparagine from L-aspartate (L-Gln route): step 1/1.</text>
</comment>
<reference evidence="11 12" key="1">
    <citation type="journal article" date="2015" name="Stand. Genomic Sci.">
        <title>Genomic Encyclopedia of Bacterial and Archaeal Type Strains, Phase III: the genomes of soil and plant-associated and newly described type strains.</title>
        <authorList>
            <person name="Whitman W.B."/>
            <person name="Woyke T."/>
            <person name="Klenk H.P."/>
            <person name="Zhou Y."/>
            <person name="Lilburn T.G."/>
            <person name="Beck B.J."/>
            <person name="De Vos P."/>
            <person name="Vandamme P."/>
            <person name="Eisen J.A."/>
            <person name="Garrity G."/>
            <person name="Hugenholtz P."/>
            <person name="Kyrpides N.C."/>
        </authorList>
    </citation>
    <scope>NUCLEOTIDE SEQUENCE [LARGE SCALE GENOMIC DNA]</scope>
    <source>
        <strain evidence="11 12">CGMCC 1.7271</strain>
    </source>
</reference>
<dbReference type="RefSeq" id="WP_144886627.1">
    <property type="nucleotide sequence ID" value="NZ_VLLE01000004.1"/>
</dbReference>
<dbReference type="InterPro" id="IPR029055">
    <property type="entry name" value="Ntn_hydrolases_N"/>
</dbReference>
<dbReference type="PANTHER" id="PTHR43284">
    <property type="entry name" value="ASPARAGINE SYNTHETASE (GLUTAMINE-HYDROLYZING)"/>
    <property type="match status" value="1"/>
</dbReference>
<dbReference type="CDD" id="cd01991">
    <property type="entry name" value="Asn_synthase_B_C"/>
    <property type="match status" value="1"/>
</dbReference>
<feature type="binding site" evidence="9">
    <location>
        <position position="99"/>
    </location>
    <ligand>
        <name>L-glutamine</name>
        <dbReference type="ChEBI" id="CHEBI:58359"/>
    </ligand>
</feature>
<dbReference type="InterPro" id="IPR051786">
    <property type="entry name" value="ASN_synthetase/amidase"/>
</dbReference>
<evidence type="ECO:0000256" key="5">
    <source>
        <dbReference type="ARBA" id="ARBA00022840"/>
    </source>
</evidence>
<dbReference type="PROSITE" id="PS51278">
    <property type="entry name" value="GATASE_TYPE_2"/>
    <property type="match status" value="1"/>
</dbReference>
<dbReference type="InterPro" id="IPR001962">
    <property type="entry name" value="Asn_synthase"/>
</dbReference>
<evidence type="ECO:0000256" key="9">
    <source>
        <dbReference type="PIRSR" id="PIRSR001589-2"/>
    </source>
</evidence>
<comment type="similarity">
    <text evidence="2">Belongs to the asparagine synthetase family.</text>
</comment>
<dbReference type="GO" id="GO:0005829">
    <property type="term" value="C:cytosol"/>
    <property type="evidence" value="ECO:0007669"/>
    <property type="project" value="TreeGrafter"/>
</dbReference>
<dbReference type="GO" id="GO:0005524">
    <property type="term" value="F:ATP binding"/>
    <property type="evidence" value="ECO:0007669"/>
    <property type="project" value="UniProtKB-KW"/>
</dbReference>
<accession>A0A562SJI2</accession>
<protein>
    <recommendedName>
        <fullName evidence="3">asparagine synthase (glutamine-hydrolyzing)</fullName>
        <ecNumber evidence="3">6.3.5.4</ecNumber>
    </recommendedName>
</protein>
<dbReference type="PANTHER" id="PTHR43284:SF1">
    <property type="entry name" value="ASPARAGINE SYNTHETASE"/>
    <property type="match status" value="1"/>
</dbReference>
<dbReference type="GO" id="GO:0004066">
    <property type="term" value="F:asparagine synthase (glutamine-hydrolyzing) activity"/>
    <property type="evidence" value="ECO:0007669"/>
    <property type="project" value="UniProtKB-EC"/>
</dbReference>
<dbReference type="OrthoDB" id="9763290at2"/>
<dbReference type="PIRSF" id="PIRSF001589">
    <property type="entry name" value="Asn_synthetase_glu-h"/>
    <property type="match status" value="1"/>
</dbReference>
<dbReference type="InterPro" id="IPR017932">
    <property type="entry name" value="GATase_2_dom"/>
</dbReference>
<gene>
    <name evidence="11" type="ORF">IQ13_2447</name>
</gene>
<evidence type="ECO:0000256" key="3">
    <source>
        <dbReference type="ARBA" id="ARBA00012737"/>
    </source>
</evidence>
<dbReference type="InterPro" id="IPR006426">
    <property type="entry name" value="Asn_synth_AEB"/>
</dbReference>
<evidence type="ECO:0000256" key="7">
    <source>
        <dbReference type="ARBA" id="ARBA00048741"/>
    </source>
</evidence>
<sequence>MCRIAGIFNPEEQYLGERIVAMRDTMYRGGPDSSGVFVHPQLPLALGHRRLSLIDLTEAGHQPMIDAELTIVFNGEIYNYKELRATLQHYGHTFRTESDTEVILKAYRQWGVDAFEYFNGMFALAIWDEGRQQLLLARDHAGIKPLYYYIDGKSLYFASEIRAFAHSGKNFAENSKWRSAFLTFGHLPEPITTLKDVVPLQKGTALLIDLPTLHVQEHRFFEWTFNAKLKQEEEAIKLLRETLEEAVARHLVADAPIGLFLSGGIDSSLLTLIASHTRKDNLHTLSIVFNEQAFSEEKYQRLIIEKTGAKHQSFLVTKDIFNQQLADAMQAMDQPTLDGINTYFISMYAKAYGLKAVLSGLGADELFGGYPSFQQQKKMELVEKMPERLLRGLQHFPDHRVRKLSYIGMQNSAAEYLSYRGIFTPVSVASLLDASEAEIKDDLAELSAYYPVKDLKNGNRISWLETNFYMQNQLLKDSDFMSMWHGLEIRVPFLDKEVMLMAAAIDPAIKFKKVPPKYPLVKAFEHALPEAIWKRKKQGFTFPFEGWLKENEYIRPSNGAEEKLYRLFQQKKLSWGRYWCALLMNRFEERI</sequence>
<dbReference type="Pfam" id="PF00733">
    <property type="entry name" value="Asn_synthase"/>
    <property type="match status" value="1"/>
</dbReference>
<keyword evidence="6 8" id="KW-0315">Glutamine amidotransferase</keyword>
<proteinExistence type="inferred from homology"/>
<evidence type="ECO:0000313" key="12">
    <source>
        <dbReference type="Proteomes" id="UP000316167"/>
    </source>
</evidence>
<dbReference type="EC" id="6.3.5.4" evidence="3"/>
<keyword evidence="8" id="KW-0028">Amino-acid biosynthesis</keyword>
<keyword evidence="4 9" id="KW-0547">Nucleotide-binding</keyword>
<dbReference type="Pfam" id="PF13537">
    <property type="entry name" value="GATase_7"/>
    <property type="match status" value="1"/>
</dbReference>
<dbReference type="SUPFAM" id="SSF56235">
    <property type="entry name" value="N-terminal nucleophile aminohydrolases (Ntn hydrolases)"/>
    <property type="match status" value="1"/>
</dbReference>
<feature type="domain" description="Glutamine amidotransferase type-2" evidence="10">
    <location>
        <begin position="2"/>
        <end position="211"/>
    </location>
</feature>
<evidence type="ECO:0000256" key="8">
    <source>
        <dbReference type="PIRSR" id="PIRSR001589-1"/>
    </source>
</evidence>
<dbReference type="Proteomes" id="UP000316167">
    <property type="component" value="Unassembled WGS sequence"/>
</dbReference>
<evidence type="ECO:0000256" key="2">
    <source>
        <dbReference type="ARBA" id="ARBA00005752"/>
    </source>
</evidence>
<feature type="binding site" evidence="9">
    <location>
        <position position="287"/>
    </location>
    <ligand>
        <name>ATP</name>
        <dbReference type="ChEBI" id="CHEBI:30616"/>
    </ligand>
</feature>
<keyword evidence="12" id="KW-1185">Reference proteome</keyword>
<dbReference type="NCBIfam" id="TIGR01536">
    <property type="entry name" value="asn_synth_AEB"/>
    <property type="match status" value="1"/>
</dbReference>
<dbReference type="InterPro" id="IPR014729">
    <property type="entry name" value="Rossmann-like_a/b/a_fold"/>
</dbReference>
<dbReference type="GO" id="GO:0006529">
    <property type="term" value="P:asparagine biosynthetic process"/>
    <property type="evidence" value="ECO:0007669"/>
    <property type="project" value="UniProtKB-KW"/>
</dbReference>
<evidence type="ECO:0000313" key="11">
    <source>
        <dbReference type="EMBL" id="TWI81429.1"/>
    </source>
</evidence>
<dbReference type="SUPFAM" id="SSF52402">
    <property type="entry name" value="Adenine nucleotide alpha hydrolases-like"/>
    <property type="match status" value="1"/>
</dbReference>
<name>A0A562SJI2_9BACT</name>
<comment type="caution">
    <text evidence="11">The sequence shown here is derived from an EMBL/GenBank/DDBJ whole genome shotgun (WGS) entry which is preliminary data.</text>
</comment>
<comment type="catalytic activity">
    <reaction evidence="7">
        <text>L-aspartate + L-glutamine + ATP + H2O = L-asparagine + L-glutamate + AMP + diphosphate + H(+)</text>
        <dbReference type="Rhea" id="RHEA:12228"/>
        <dbReference type="ChEBI" id="CHEBI:15377"/>
        <dbReference type="ChEBI" id="CHEBI:15378"/>
        <dbReference type="ChEBI" id="CHEBI:29985"/>
        <dbReference type="ChEBI" id="CHEBI:29991"/>
        <dbReference type="ChEBI" id="CHEBI:30616"/>
        <dbReference type="ChEBI" id="CHEBI:33019"/>
        <dbReference type="ChEBI" id="CHEBI:58048"/>
        <dbReference type="ChEBI" id="CHEBI:58359"/>
        <dbReference type="ChEBI" id="CHEBI:456215"/>
        <dbReference type="EC" id="6.3.5.4"/>
    </reaction>
</comment>
<dbReference type="InterPro" id="IPR033738">
    <property type="entry name" value="AsnB_N"/>
</dbReference>
<dbReference type="CDD" id="cd00712">
    <property type="entry name" value="AsnB"/>
    <property type="match status" value="1"/>
</dbReference>
<evidence type="ECO:0000256" key="4">
    <source>
        <dbReference type="ARBA" id="ARBA00022741"/>
    </source>
</evidence>
<organism evidence="11 12">
    <name type="scientific">Lacibacter cauensis</name>
    <dbReference type="NCBI Taxonomy" id="510947"/>
    <lineage>
        <taxon>Bacteria</taxon>
        <taxon>Pseudomonadati</taxon>
        <taxon>Bacteroidota</taxon>
        <taxon>Chitinophagia</taxon>
        <taxon>Chitinophagales</taxon>
        <taxon>Chitinophagaceae</taxon>
        <taxon>Lacibacter</taxon>
    </lineage>
</organism>